<dbReference type="PROSITE" id="PS50800">
    <property type="entry name" value="SAP"/>
    <property type="match status" value="1"/>
</dbReference>
<feature type="compositionally biased region" description="Acidic residues" evidence="1">
    <location>
        <begin position="274"/>
        <end position="283"/>
    </location>
</feature>
<feature type="compositionally biased region" description="Polar residues" evidence="1">
    <location>
        <begin position="227"/>
        <end position="239"/>
    </location>
</feature>
<evidence type="ECO:0000313" key="5">
    <source>
        <dbReference type="Proteomes" id="UP000663829"/>
    </source>
</evidence>
<evidence type="ECO:0000259" key="2">
    <source>
        <dbReference type="PROSITE" id="PS50800"/>
    </source>
</evidence>
<dbReference type="EMBL" id="CAJNOQ010024039">
    <property type="protein sequence ID" value="CAF1523029.1"/>
    <property type="molecule type" value="Genomic_DNA"/>
</dbReference>
<feature type="compositionally biased region" description="Basic and acidic residues" evidence="1">
    <location>
        <begin position="284"/>
        <end position="293"/>
    </location>
</feature>
<feature type="compositionally biased region" description="Basic residues" evidence="1">
    <location>
        <begin position="328"/>
        <end position="341"/>
    </location>
</feature>
<proteinExistence type="predicted"/>
<feature type="region of interest" description="Disordered" evidence="1">
    <location>
        <begin position="130"/>
        <end position="419"/>
    </location>
</feature>
<feature type="compositionally biased region" description="Low complexity" evidence="1">
    <location>
        <begin position="342"/>
        <end position="357"/>
    </location>
</feature>
<evidence type="ECO:0000313" key="4">
    <source>
        <dbReference type="EMBL" id="CAF4382167.1"/>
    </source>
</evidence>
<dbReference type="InterPro" id="IPR003034">
    <property type="entry name" value="SAP_dom"/>
</dbReference>
<protein>
    <recommendedName>
        <fullName evidence="2">SAP domain-containing protein</fullName>
    </recommendedName>
</protein>
<dbReference type="Proteomes" id="UP000681722">
    <property type="component" value="Unassembled WGS sequence"/>
</dbReference>
<name>A0A815UXA4_9BILA</name>
<dbReference type="Proteomes" id="UP000663829">
    <property type="component" value="Unassembled WGS sequence"/>
</dbReference>
<feature type="compositionally biased region" description="Basic and acidic residues" evidence="1">
    <location>
        <begin position="69"/>
        <end position="79"/>
    </location>
</feature>
<feature type="compositionally biased region" description="Polar residues" evidence="1">
    <location>
        <begin position="166"/>
        <end position="175"/>
    </location>
</feature>
<dbReference type="EMBL" id="CAJOBC010089596">
    <property type="protein sequence ID" value="CAF4382167.1"/>
    <property type="molecule type" value="Genomic_DNA"/>
</dbReference>
<feature type="compositionally biased region" description="Polar residues" evidence="1">
    <location>
        <begin position="384"/>
        <end position="405"/>
    </location>
</feature>
<feature type="domain" description="SAP" evidence="2">
    <location>
        <begin position="13"/>
        <end position="47"/>
    </location>
</feature>
<dbReference type="InterPro" id="IPR036361">
    <property type="entry name" value="SAP_dom_sf"/>
</dbReference>
<organism evidence="3 5">
    <name type="scientific">Didymodactylos carnosus</name>
    <dbReference type="NCBI Taxonomy" id="1234261"/>
    <lineage>
        <taxon>Eukaryota</taxon>
        <taxon>Metazoa</taxon>
        <taxon>Spiralia</taxon>
        <taxon>Gnathifera</taxon>
        <taxon>Rotifera</taxon>
        <taxon>Eurotatoria</taxon>
        <taxon>Bdelloidea</taxon>
        <taxon>Philodinida</taxon>
        <taxon>Philodinidae</taxon>
        <taxon>Didymodactylos</taxon>
    </lineage>
</organism>
<comment type="caution">
    <text evidence="3">The sequence shown here is derived from an EMBL/GenBank/DDBJ whole genome shotgun (WGS) entry which is preliminary data.</text>
</comment>
<feature type="region of interest" description="Disordered" evidence="1">
    <location>
        <begin position="58"/>
        <end position="79"/>
    </location>
</feature>
<gene>
    <name evidence="3" type="ORF">GPM918_LOCUS37640</name>
    <name evidence="4" type="ORF">SRO942_LOCUS38413</name>
</gene>
<dbReference type="Gene3D" id="1.10.720.30">
    <property type="entry name" value="SAP domain"/>
    <property type="match status" value="1"/>
</dbReference>
<feature type="compositionally biased region" description="Basic and acidic residues" evidence="1">
    <location>
        <begin position="251"/>
        <end position="260"/>
    </location>
</feature>
<dbReference type="Pfam" id="PF02037">
    <property type="entry name" value="SAP"/>
    <property type="match status" value="1"/>
</dbReference>
<dbReference type="SUPFAM" id="SSF68906">
    <property type="entry name" value="SAP domain"/>
    <property type="match status" value="1"/>
</dbReference>
<evidence type="ECO:0000256" key="1">
    <source>
        <dbReference type="SAM" id="MobiDB-lite"/>
    </source>
</evidence>
<dbReference type="SMART" id="SM00513">
    <property type="entry name" value="SAP"/>
    <property type="match status" value="1"/>
</dbReference>
<sequence length="419" mass="46878">MAEAQLTNQLSRIGALTNVELRAELKRRGCSSTGNKKDLLARLRAAMQKEFDQQVLDTASTTSTIGDSASERSVDERISNNDTELNASSFMTPTALSPQIQNEQQQQTNNTEENPLTYSNLMIHDQANPQYPAYDLSSNQHPQPNTDNVLDLSSSSSHNTRRKRPNSTPGITSNTPERKRTRTREKKNSVDAPAIDFEKEQQETSALTAEKEEPISVSPTVEEPPNVQDNQPQAPTNVGYNIEEVNADQNNVHHEVRQQQDEDNLSNVPVIDLAPDDIDDDDDLTKIDGDRSRSPSTSSRKRKSPSVTSSVKSESVINEMPLSGERHRLSRSKSPKSRWRHSPSPSQPNQSQHQQQSKNIDEEQEEEENINDNSIITTDESKDNPVSQHSENVSKSSENQEQQVTLFAEEMSELVGQKE</sequence>
<reference evidence="3" key="1">
    <citation type="submission" date="2021-02" db="EMBL/GenBank/DDBJ databases">
        <authorList>
            <person name="Nowell W R."/>
        </authorList>
    </citation>
    <scope>NUCLEOTIDE SEQUENCE</scope>
</reference>
<keyword evidence="5" id="KW-1185">Reference proteome</keyword>
<evidence type="ECO:0000313" key="3">
    <source>
        <dbReference type="EMBL" id="CAF1523029.1"/>
    </source>
</evidence>
<feature type="compositionally biased region" description="Polar residues" evidence="1">
    <location>
        <begin position="58"/>
        <end position="67"/>
    </location>
</feature>
<dbReference type="AlphaFoldDB" id="A0A815UXA4"/>
<dbReference type="OrthoDB" id="5348404at2759"/>
<feature type="compositionally biased region" description="Polar residues" evidence="1">
    <location>
        <begin position="136"/>
        <end position="158"/>
    </location>
</feature>
<accession>A0A815UXA4</accession>